<dbReference type="AlphaFoldDB" id="A0A2H1VWG3"/>
<evidence type="ECO:0000313" key="2">
    <source>
        <dbReference type="EMBL" id="SOQ45086.1"/>
    </source>
</evidence>
<gene>
    <name evidence="2" type="ORF">SFRICE_024934</name>
</gene>
<organism evidence="2">
    <name type="scientific">Spodoptera frugiperda</name>
    <name type="common">Fall armyworm</name>
    <dbReference type="NCBI Taxonomy" id="7108"/>
    <lineage>
        <taxon>Eukaryota</taxon>
        <taxon>Metazoa</taxon>
        <taxon>Ecdysozoa</taxon>
        <taxon>Arthropoda</taxon>
        <taxon>Hexapoda</taxon>
        <taxon>Insecta</taxon>
        <taxon>Pterygota</taxon>
        <taxon>Neoptera</taxon>
        <taxon>Endopterygota</taxon>
        <taxon>Lepidoptera</taxon>
        <taxon>Glossata</taxon>
        <taxon>Ditrysia</taxon>
        <taxon>Noctuoidea</taxon>
        <taxon>Noctuidae</taxon>
        <taxon>Amphipyrinae</taxon>
        <taxon>Spodoptera</taxon>
    </lineage>
</organism>
<feature type="compositionally biased region" description="Polar residues" evidence="1">
    <location>
        <begin position="74"/>
        <end position="85"/>
    </location>
</feature>
<evidence type="ECO:0000256" key="1">
    <source>
        <dbReference type="SAM" id="MobiDB-lite"/>
    </source>
</evidence>
<reference evidence="2" key="1">
    <citation type="submission" date="2016-07" db="EMBL/GenBank/DDBJ databases">
        <authorList>
            <person name="Bretaudeau A."/>
        </authorList>
    </citation>
    <scope>NUCLEOTIDE SEQUENCE</scope>
    <source>
        <strain evidence="2">Rice</strain>
        <tissue evidence="2">Whole body</tissue>
    </source>
</reference>
<sequence length="287" mass="33171">MSDERWAKLTTEWSPLNVYRRCGRLRRRWRDELDSYDKDWPQIALNREEWKEGHKTSRYDQYGPRDHHKCGSASKGSSPHNQKQTLACRPYARATSAPRALQRAISPEPDQMARWMMTRACGRDKRRDVARCIIIQTHSVTPFIPDGVGIGAHYGTAKELEGTIPDSVLLPRIFSKIRKKPQYIFARPKNLTRDPLFGSRTCDHSTIVAWSLELCSVYGNRLTPYFMGLLTQMVKNVYYAYFLRIEITNDPPQFRMGAMLIYYACIIHKNLPLESLSIKNVATKSVA</sequence>
<protein>
    <submittedName>
        <fullName evidence="2">SFRICE_024934</fullName>
    </submittedName>
</protein>
<dbReference type="EMBL" id="ODYU01004817">
    <property type="protein sequence ID" value="SOQ45086.1"/>
    <property type="molecule type" value="Genomic_DNA"/>
</dbReference>
<feature type="region of interest" description="Disordered" evidence="1">
    <location>
        <begin position="54"/>
        <end position="85"/>
    </location>
</feature>
<proteinExistence type="predicted"/>
<name>A0A2H1VWG3_SPOFR</name>
<accession>A0A2H1VWG3</accession>